<dbReference type="SUPFAM" id="SSF160369">
    <property type="entry name" value="Ribosomal protein L10-like"/>
    <property type="match status" value="1"/>
</dbReference>
<evidence type="ECO:0000256" key="1">
    <source>
        <dbReference type="ARBA" id="ARBA00008889"/>
    </source>
</evidence>
<evidence type="ECO:0000256" key="3">
    <source>
        <dbReference type="ARBA" id="ARBA00023274"/>
    </source>
</evidence>
<accession>A0A1Y1Z093</accession>
<keyword evidence="5" id="KW-1185">Reference proteome</keyword>
<dbReference type="OrthoDB" id="360689at2759"/>
<dbReference type="GO" id="GO:0005840">
    <property type="term" value="C:ribosome"/>
    <property type="evidence" value="ECO:0007669"/>
    <property type="project" value="UniProtKB-KW"/>
</dbReference>
<evidence type="ECO:0000256" key="2">
    <source>
        <dbReference type="ARBA" id="ARBA00022980"/>
    </source>
</evidence>
<dbReference type="InParanoid" id="A0A1Y1Z093"/>
<evidence type="ECO:0008006" key="6">
    <source>
        <dbReference type="Google" id="ProtNLM"/>
    </source>
</evidence>
<comment type="similarity">
    <text evidence="1">Belongs to the universal ribosomal protein uL10 family.</text>
</comment>
<gene>
    <name evidence="4" type="ORF">K493DRAFT_254083</name>
</gene>
<organism evidence="4 5">
    <name type="scientific">Basidiobolus meristosporus CBS 931.73</name>
    <dbReference type="NCBI Taxonomy" id="1314790"/>
    <lineage>
        <taxon>Eukaryota</taxon>
        <taxon>Fungi</taxon>
        <taxon>Fungi incertae sedis</taxon>
        <taxon>Zoopagomycota</taxon>
        <taxon>Entomophthoromycotina</taxon>
        <taxon>Basidiobolomycetes</taxon>
        <taxon>Basidiobolales</taxon>
        <taxon>Basidiobolaceae</taxon>
        <taxon>Basidiobolus</taxon>
    </lineage>
</organism>
<dbReference type="STRING" id="1314790.A0A1Y1Z093"/>
<proteinExistence type="inferred from homology"/>
<keyword evidence="2" id="KW-0689">Ribosomal protein</keyword>
<dbReference type="InterPro" id="IPR047865">
    <property type="entry name" value="Ribosomal_uL10_bac_type"/>
</dbReference>
<reference evidence="4 5" key="1">
    <citation type="submission" date="2016-07" db="EMBL/GenBank/DDBJ databases">
        <title>Pervasive Adenine N6-methylation of Active Genes in Fungi.</title>
        <authorList>
            <consortium name="DOE Joint Genome Institute"/>
            <person name="Mondo S.J."/>
            <person name="Dannebaum R.O."/>
            <person name="Kuo R.C."/>
            <person name="Labutti K."/>
            <person name="Haridas S."/>
            <person name="Kuo A."/>
            <person name="Salamov A."/>
            <person name="Ahrendt S.R."/>
            <person name="Lipzen A."/>
            <person name="Sullivan W."/>
            <person name="Andreopoulos W.B."/>
            <person name="Clum A."/>
            <person name="Lindquist E."/>
            <person name="Daum C."/>
            <person name="Ramamoorthy G.K."/>
            <person name="Gryganskyi A."/>
            <person name="Culley D."/>
            <person name="Magnuson J.K."/>
            <person name="James T.Y."/>
            <person name="O'Malley M.A."/>
            <person name="Stajich J.E."/>
            <person name="Spatafora J.W."/>
            <person name="Visel A."/>
            <person name="Grigoriev I.V."/>
        </authorList>
    </citation>
    <scope>NUCLEOTIDE SEQUENCE [LARGE SCALE GENOMIC DNA]</scope>
    <source>
        <strain evidence="4 5">CBS 931.73</strain>
    </source>
</reference>
<dbReference type="AlphaFoldDB" id="A0A1Y1Z093"/>
<evidence type="ECO:0000313" key="5">
    <source>
        <dbReference type="Proteomes" id="UP000193498"/>
    </source>
</evidence>
<name>A0A1Y1Z093_9FUNG</name>
<dbReference type="InterPro" id="IPR001790">
    <property type="entry name" value="Ribosomal_uL10"/>
</dbReference>
<dbReference type="Pfam" id="PF00466">
    <property type="entry name" value="Ribosomal_L10"/>
    <property type="match status" value="1"/>
</dbReference>
<sequence length="221" mass="24500">MLSYTSSQVLTVVRRAATINAALPATSIRSFATAKKELPWSRDPSKEYPLRKSFLHAEYLKRLEAPVIVVLQHNNLTVPEFIEARSQLKKAGVKLQTMRTGILRVAIKKTRYENLTPLLYGPVCFAYTEGAEAPNAITAILEVANKNKKLNVLGGKVENSLANIEDLALISKLPSLDQLRSELLGTLDHPGRTIHNMLNRHPQSLLQALSQHEKNLSGESS</sequence>
<dbReference type="EMBL" id="MCFE01000044">
    <property type="protein sequence ID" value="ORY03629.1"/>
    <property type="molecule type" value="Genomic_DNA"/>
</dbReference>
<evidence type="ECO:0000313" key="4">
    <source>
        <dbReference type="EMBL" id="ORY03629.1"/>
    </source>
</evidence>
<protein>
    <recommendedName>
        <fullName evidence="6">Ribosomal protein L10</fullName>
    </recommendedName>
</protein>
<dbReference type="PANTHER" id="PTHR11560">
    <property type="entry name" value="39S RIBOSOMAL PROTEIN L10, MITOCHONDRIAL"/>
    <property type="match status" value="1"/>
</dbReference>
<dbReference type="GO" id="GO:1990904">
    <property type="term" value="C:ribonucleoprotein complex"/>
    <property type="evidence" value="ECO:0007669"/>
    <property type="project" value="UniProtKB-KW"/>
</dbReference>
<comment type="caution">
    <text evidence="4">The sequence shown here is derived from an EMBL/GenBank/DDBJ whole genome shotgun (WGS) entry which is preliminary data.</text>
</comment>
<keyword evidence="3" id="KW-0687">Ribonucleoprotein</keyword>
<dbReference type="InterPro" id="IPR043141">
    <property type="entry name" value="Ribosomal_uL10-like_sf"/>
</dbReference>
<dbReference type="FunCoup" id="A0A1Y1Z093">
    <property type="interactions" value="367"/>
</dbReference>
<dbReference type="CDD" id="cd05797">
    <property type="entry name" value="Ribosomal_L10"/>
    <property type="match status" value="1"/>
</dbReference>
<dbReference type="Proteomes" id="UP000193498">
    <property type="component" value="Unassembled WGS sequence"/>
</dbReference>
<dbReference type="Gene3D" id="3.30.70.1730">
    <property type="match status" value="1"/>
</dbReference>